<feature type="domain" description="C2H2-type" evidence="8">
    <location>
        <begin position="87"/>
        <end position="116"/>
    </location>
</feature>
<dbReference type="STRING" id="684364.F4NW86"/>
<protein>
    <recommendedName>
        <fullName evidence="8">C2H2-type domain-containing protein</fullName>
    </recommendedName>
</protein>
<gene>
    <name evidence="9" type="ORF">BATDEDRAFT_36629</name>
</gene>
<dbReference type="Gene3D" id="3.30.160.60">
    <property type="entry name" value="Classic Zinc Finger"/>
    <property type="match status" value="3"/>
</dbReference>
<dbReference type="GO" id="GO:0000981">
    <property type="term" value="F:DNA-binding transcription factor activity, RNA polymerase II-specific"/>
    <property type="evidence" value="ECO:0007669"/>
    <property type="project" value="UniProtKB-ARBA"/>
</dbReference>
<dbReference type="GO" id="GO:0008270">
    <property type="term" value="F:zinc ion binding"/>
    <property type="evidence" value="ECO:0007669"/>
    <property type="project" value="UniProtKB-KW"/>
</dbReference>
<feature type="domain" description="C2H2-type" evidence="8">
    <location>
        <begin position="57"/>
        <end position="86"/>
    </location>
</feature>
<evidence type="ECO:0000256" key="5">
    <source>
        <dbReference type="ARBA" id="ARBA00022833"/>
    </source>
</evidence>
<accession>F4NW86</accession>
<dbReference type="HOGENOM" id="CLU_794497_0_0_1"/>
<evidence type="ECO:0000256" key="6">
    <source>
        <dbReference type="ARBA" id="ARBA00023242"/>
    </source>
</evidence>
<dbReference type="Proteomes" id="UP000007241">
    <property type="component" value="Unassembled WGS sequence"/>
</dbReference>
<dbReference type="RefSeq" id="XP_006676851.1">
    <property type="nucleotide sequence ID" value="XM_006676788.1"/>
</dbReference>
<dbReference type="PANTHER" id="PTHR45718:SF4">
    <property type="entry name" value="TRANSCRIPTIONAL ACTIVATOR CUBITUS INTERRUPTUS"/>
    <property type="match status" value="1"/>
</dbReference>
<dbReference type="OrthoDB" id="654211at2759"/>
<reference evidence="9 10" key="1">
    <citation type="submission" date="2009-12" db="EMBL/GenBank/DDBJ databases">
        <title>The draft genome of Batrachochytrium dendrobatidis.</title>
        <authorList>
            <consortium name="US DOE Joint Genome Institute (JGI-PGF)"/>
            <person name="Kuo A."/>
            <person name="Salamov A."/>
            <person name="Schmutz J."/>
            <person name="Lucas S."/>
            <person name="Pitluck S."/>
            <person name="Rosenblum E."/>
            <person name="Stajich J."/>
            <person name="Eisen M."/>
            <person name="Grigoriev I.V."/>
        </authorList>
    </citation>
    <scope>NUCLEOTIDE SEQUENCE [LARGE SCALE GENOMIC DNA]</scope>
    <source>
        <strain evidence="10">JAM81 / FGSC 10211</strain>
    </source>
</reference>
<keyword evidence="2" id="KW-0479">Metal-binding</keyword>
<dbReference type="PROSITE" id="PS00028">
    <property type="entry name" value="ZINC_FINGER_C2H2_1"/>
    <property type="match status" value="2"/>
</dbReference>
<comment type="subcellular location">
    <subcellularLocation>
        <location evidence="1">Nucleus</location>
    </subcellularLocation>
</comment>
<sequence>MEFDTASELVAHVNDHMGSGKASYICQWRNCTRLQKPFTKRHKVQNHVRIHTKERPYICTMEDCGKTFSRLDGLNTHIRTHSSVKPYICETPGCGKAYFHSRSLRKHERIHMELDETPLTDAVSQKQHMTQNDPYQHMHHAQYPFVATMNMSHSGTTSPKSMAHISHPTKPTGTLNTNGSMQYQQGQSMLPNYSVEGVSSGANSTLSSINANASGNMSDISRQYQIQHDPMQSKQFDLMSQQSGSTISLPDYTQGMYQAIQSQPYRQSYQQHQQMLLQHQQLQQLQQLQQQSFNSQSFPQLSMQNPSEAYKIDLISQGSVSGVEQTKDYASNGSALLYTPWVVTPSTDL</sequence>
<dbReference type="FunFam" id="3.30.160.60:FF:000072">
    <property type="entry name" value="zinc finger protein 143 isoform X1"/>
    <property type="match status" value="2"/>
</dbReference>
<dbReference type="InterPro" id="IPR013087">
    <property type="entry name" value="Znf_C2H2_type"/>
</dbReference>
<dbReference type="SUPFAM" id="SSF57667">
    <property type="entry name" value="beta-beta-alpha zinc fingers"/>
    <property type="match status" value="2"/>
</dbReference>
<dbReference type="GO" id="GO:0000978">
    <property type="term" value="F:RNA polymerase II cis-regulatory region sequence-specific DNA binding"/>
    <property type="evidence" value="ECO:0007669"/>
    <property type="project" value="UniProtKB-ARBA"/>
</dbReference>
<dbReference type="GO" id="GO:0005634">
    <property type="term" value="C:nucleus"/>
    <property type="evidence" value="ECO:0007669"/>
    <property type="project" value="UniProtKB-SubCell"/>
</dbReference>
<dbReference type="Pfam" id="PF00096">
    <property type="entry name" value="zf-C2H2"/>
    <property type="match status" value="2"/>
</dbReference>
<organism evidence="9 10">
    <name type="scientific">Batrachochytrium dendrobatidis (strain JAM81 / FGSC 10211)</name>
    <name type="common">Frog chytrid fungus</name>
    <dbReference type="NCBI Taxonomy" id="684364"/>
    <lineage>
        <taxon>Eukaryota</taxon>
        <taxon>Fungi</taxon>
        <taxon>Fungi incertae sedis</taxon>
        <taxon>Chytridiomycota</taxon>
        <taxon>Chytridiomycota incertae sedis</taxon>
        <taxon>Chytridiomycetes</taxon>
        <taxon>Rhizophydiales</taxon>
        <taxon>Rhizophydiales incertae sedis</taxon>
        <taxon>Batrachochytrium</taxon>
    </lineage>
</organism>
<dbReference type="InParanoid" id="F4NW86"/>
<evidence type="ECO:0000313" key="9">
    <source>
        <dbReference type="EMBL" id="EGF82786.1"/>
    </source>
</evidence>
<evidence type="ECO:0000256" key="7">
    <source>
        <dbReference type="PROSITE-ProRule" id="PRU00042"/>
    </source>
</evidence>
<keyword evidence="5" id="KW-0862">Zinc</keyword>
<evidence type="ECO:0000256" key="2">
    <source>
        <dbReference type="ARBA" id="ARBA00022723"/>
    </source>
</evidence>
<dbReference type="GeneID" id="18241144"/>
<dbReference type="InterPro" id="IPR036236">
    <property type="entry name" value="Znf_C2H2_sf"/>
</dbReference>
<evidence type="ECO:0000256" key="1">
    <source>
        <dbReference type="ARBA" id="ARBA00004123"/>
    </source>
</evidence>
<dbReference type="Pfam" id="PF23561">
    <property type="entry name" value="zf-C2H2_15"/>
    <property type="match status" value="1"/>
</dbReference>
<keyword evidence="4 7" id="KW-0863">Zinc-finger</keyword>
<keyword evidence="6" id="KW-0539">Nucleus</keyword>
<evidence type="ECO:0000256" key="3">
    <source>
        <dbReference type="ARBA" id="ARBA00022737"/>
    </source>
</evidence>
<dbReference type="PANTHER" id="PTHR45718">
    <property type="entry name" value="TRANSCRIPTIONAL ACTIVATOR CUBITUS INTERRUPTUS"/>
    <property type="match status" value="1"/>
</dbReference>
<name>F4NW86_BATDJ</name>
<keyword evidence="3" id="KW-0677">Repeat</keyword>
<evidence type="ECO:0000313" key="10">
    <source>
        <dbReference type="Proteomes" id="UP000007241"/>
    </source>
</evidence>
<dbReference type="EMBL" id="GL882880">
    <property type="protein sequence ID" value="EGF82786.1"/>
    <property type="molecule type" value="Genomic_DNA"/>
</dbReference>
<dbReference type="InterPro" id="IPR043359">
    <property type="entry name" value="GLI-like"/>
</dbReference>
<proteinExistence type="predicted"/>
<dbReference type="SMART" id="SM00355">
    <property type="entry name" value="ZnF_C2H2"/>
    <property type="match status" value="3"/>
</dbReference>
<feature type="domain" description="C2H2-type" evidence="8">
    <location>
        <begin position="29"/>
        <end position="56"/>
    </location>
</feature>
<evidence type="ECO:0000259" key="8">
    <source>
        <dbReference type="PROSITE" id="PS50157"/>
    </source>
</evidence>
<keyword evidence="10" id="KW-1185">Reference proteome</keyword>
<evidence type="ECO:0000256" key="4">
    <source>
        <dbReference type="ARBA" id="ARBA00022771"/>
    </source>
</evidence>
<dbReference type="AlphaFoldDB" id="F4NW86"/>
<dbReference type="InterPro" id="IPR056436">
    <property type="entry name" value="Znf-C2H2_ZIC1-5/GLI1-3-like"/>
</dbReference>
<dbReference type="PROSITE" id="PS50157">
    <property type="entry name" value="ZINC_FINGER_C2H2_2"/>
    <property type="match status" value="3"/>
</dbReference>